<comment type="caution">
    <text evidence="1">The sequence shown here is derived from an EMBL/GenBank/DDBJ whole genome shotgun (WGS) entry which is preliminary data.</text>
</comment>
<accession>A0ACB9TAY9</accession>
<organism evidence="1 2">
    <name type="scientific">Holotrichia oblita</name>
    <name type="common">Chafer beetle</name>
    <dbReference type="NCBI Taxonomy" id="644536"/>
    <lineage>
        <taxon>Eukaryota</taxon>
        <taxon>Metazoa</taxon>
        <taxon>Ecdysozoa</taxon>
        <taxon>Arthropoda</taxon>
        <taxon>Hexapoda</taxon>
        <taxon>Insecta</taxon>
        <taxon>Pterygota</taxon>
        <taxon>Neoptera</taxon>
        <taxon>Endopterygota</taxon>
        <taxon>Coleoptera</taxon>
        <taxon>Polyphaga</taxon>
        <taxon>Scarabaeiformia</taxon>
        <taxon>Scarabaeidae</taxon>
        <taxon>Melolonthinae</taxon>
        <taxon>Holotrichia</taxon>
    </lineage>
</organism>
<sequence>MFKTILNATTKSIRNNYATKVVKRAEVSSIQDKNDVSRLILKSRGTSAQHWKELREKLFASPANITNKNIDTFIIGSYTTENRYADAKSYIDYLKNEKIKLNLATIGRCFKLHYLMHLEGLSTKIDEDNIIEMYENVVKEYPMLDSITGENIIAGLSVTREWKKCFEIFQDLKISCTPNTLAYNSLISAAFNHDEFITGWALFQEMIENNRTPSISTYSTYLERLGLSDLSKLDDLLENVAFYNLQLNLTIAQKIADITDGKSRLPRFLKKACVKVNAFFENVIIGKDVFHKTTPEELERFKKFVQNMGKFDVIVDGLNVVYSAGVKQPLYMQSVLLASVVAHFTKQRKKVLVMGRTHMERYPQRNWSFIKKNSTVFLINNISQDDPYLLYCGLHCGINTIIVTRDFMRSHLYLLRDKQHKLLFNRWLTQSRYHLVHADENKAIFKTPLPYMITPQKDGNSWHVPYVSETTSEKDPVYKWLCINS</sequence>
<dbReference type="Proteomes" id="UP001056778">
    <property type="component" value="Chromosome 4"/>
</dbReference>
<name>A0ACB9TAY9_HOLOL</name>
<protein>
    <submittedName>
        <fullName evidence="1">Uncharacterized protein</fullName>
    </submittedName>
</protein>
<dbReference type="EMBL" id="CM043018">
    <property type="protein sequence ID" value="KAI4464033.1"/>
    <property type="molecule type" value="Genomic_DNA"/>
</dbReference>
<evidence type="ECO:0000313" key="1">
    <source>
        <dbReference type="EMBL" id="KAI4464033.1"/>
    </source>
</evidence>
<evidence type="ECO:0000313" key="2">
    <source>
        <dbReference type="Proteomes" id="UP001056778"/>
    </source>
</evidence>
<reference evidence="1" key="1">
    <citation type="submission" date="2022-04" db="EMBL/GenBank/DDBJ databases">
        <title>Chromosome-scale genome assembly of Holotrichia oblita Faldermann.</title>
        <authorList>
            <person name="Rongchong L."/>
        </authorList>
    </citation>
    <scope>NUCLEOTIDE SEQUENCE</scope>
    <source>
        <strain evidence="1">81SQS9</strain>
    </source>
</reference>
<proteinExistence type="predicted"/>
<gene>
    <name evidence="1" type="ORF">MML48_4g00005905</name>
</gene>
<keyword evidence="2" id="KW-1185">Reference proteome</keyword>